<dbReference type="KEGG" id="sla:SERLADRAFT_469905"/>
<proteinExistence type="predicted"/>
<accession>F8NYM5</accession>
<dbReference type="EMBL" id="GL945435">
    <property type="protein sequence ID" value="EGO23696.1"/>
    <property type="molecule type" value="Genomic_DNA"/>
</dbReference>
<evidence type="ECO:0000256" key="1">
    <source>
        <dbReference type="SAM" id="MobiDB-lite"/>
    </source>
</evidence>
<dbReference type="Proteomes" id="UP000008064">
    <property type="component" value="Unassembled WGS sequence"/>
</dbReference>
<evidence type="ECO:0000313" key="2">
    <source>
        <dbReference type="EMBL" id="EGO23696.1"/>
    </source>
</evidence>
<dbReference type="RefSeq" id="XP_007319458.1">
    <property type="nucleotide sequence ID" value="XM_007319396.1"/>
</dbReference>
<sequence length="93" mass="10798">MGARRNTSNRPDDVMTRFIYFVFLRLGDPRIDSPRRYYFRFITFIPQAYTKTKLGGHMMVSWDMEERRQAVDTGGDRKMAEGQNLDGAGSKPT</sequence>
<protein>
    <submittedName>
        <fullName evidence="2">Uncharacterized protein</fullName>
    </submittedName>
</protein>
<dbReference type="GeneID" id="18819676"/>
<dbReference type="AlphaFoldDB" id="F8NYM5"/>
<feature type="region of interest" description="Disordered" evidence="1">
    <location>
        <begin position="69"/>
        <end position="93"/>
    </location>
</feature>
<feature type="non-terminal residue" evidence="2">
    <location>
        <position position="93"/>
    </location>
</feature>
<name>F8NYM5_SERL9</name>
<gene>
    <name evidence="2" type="ORF">SERLADRAFT_469905</name>
</gene>
<dbReference type="HOGENOM" id="CLU_2405503_0_0_1"/>
<reference evidence="2" key="1">
    <citation type="submission" date="2011-04" db="EMBL/GenBank/DDBJ databases">
        <title>Evolution of plant cell wall degrading machinery underlies the functional diversity of forest fungi.</title>
        <authorList>
            <consortium name="US DOE Joint Genome Institute (JGI-PGF)"/>
            <person name="Eastwood D.C."/>
            <person name="Floudas D."/>
            <person name="Binder M."/>
            <person name="Majcherczyk A."/>
            <person name="Schneider P."/>
            <person name="Aerts A."/>
            <person name="Asiegbu F.O."/>
            <person name="Baker S.E."/>
            <person name="Barry K."/>
            <person name="Bendiksby M."/>
            <person name="Blumentritt M."/>
            <person name="Coutinho P.M."/>
            <person name="Cullen D."/>
            <person name="Cullen D."/>
            <person name="Gathman A."/>
            <person name="Goodell B."/>
            <person name="Henrissat B."/>
            <person name="Ihrmark K."/>
            <person name="Kauserud H."/>
            <person name="Kohler A."/>
            <person name="LaButti K."/>
            <person name="Lapidus A."/>
            <person name="Lavin J.L."/>
            <person name="Lee Y.-H."/>
            <person name="Lindquist E."/>
            <person name="Lilly W."/>
            <person name="Lucas S."/>
            <person name="Morin E."/>
            <person name="Murat C."/>
            <person name="Oguiza J.A."/>
            <person name="Park J."/>
            <person name="Pisabarro A.G."/>
            <person name="Riley R."/>
            <person name="Rosling A."/>
            <person name="Salamov A."/>
            <person name="Schmidt O."/>
            <person name="Schmutz J."/>
            <person name="Skrede I."/>
            <person name="Stenlid J."/>
            <person name="Wiebenga A."/>
            <person name="Xie X."/>
            <person name="Kues U."/>
            <person name="Hibbett D.S."/>
            <person name="Hoffmeister D."/>
            <person name="Hogberg N."/>
            <person name="Martin F."/>
            <person name="Grigoriev I.V."/>
            <person name="Watkinson S.C."/>
        </authorList>
    </citation>
    <scope>NUCLEOTIDE SEQUENCE</scope>
    <source>
        <strain evidence="2">S7.9</strain>
    </source>
</reference>
<feature type="compositionally biased region" description="Basic and acidic residues" evidence="1">
    <location>
        <begin position="69"/>
        <end position="80"/>
    </location>
</feature>
<organism>
    <name type="scientific">Serpula lacrymans var. lacrymans (strain S7.9)</name>
    <name type="common">Dry rot fungus</name>
    <dbReference type="NCBI Taxonomy" id="578457"/>
    <lineage>
        <taxon>Eukaryota</taxon>
        <taxon>Fungi</taxon>
        <taxon>Dikarya</taxon>
        <taxon>Basidiomycota</taxon>
        <taxon>Agaricomycotina</taxon>
        <taxon>Agaricomycetes</taxon>
        <taxon>Agaricomycetidae</taxon>
        <taxon>Boletales</taxon>
        <taxon>Coniophorineae</taxon>
        <taxon>Serpulaceae</taxon>
        <taxon>Serpula</taxon>
    </lineage>
</organism>